<dbReference type="AlphaFoldDB" id="B0EF91"/>
<dbReference type="OMA" id="QECYILA"/>
<evidence type="ECO:0000313" key="2">
    <source>
        <dbReference type="Proteomes" id="UP000008076"/>
    </source>
</evidence>
<dbReference type="RefSeq" id="XP_001736933.1">
    <property type="nucleotide sequence ID" value="XM_001736881.1"/>
</dbReference>
<keyword evidence="2" id="KW-1185">Reference proteome</keyword>
<organism evidence="2">
    <name type="scientific">Entamoeba dispar (strain ATCC PRA-260 / SAW760)</name>
    <dbReference type="NCBI Taxonomy" id="370354"/>
    <lineage>
        <taxon>Eukaryota</taxon>
        <taxon>Amoebozoa</taxon>
        <taxon>Evosea</taxon>
        <taxon>Archamoebae</taxon>
        <taxon>Mastigamoebida</taxon>
        <taxon>Entamoebidae</taxon>
        <taxon>Entamoeba</taxon>
    </lineage>
</organism>
<reference evidence="2" key="1">
    <citation type="submission" date="2007-12" db="EMBL/GenBank/DDBJ databases">
        <title>Annotation of Entamoeba dispar SAW760.</title>
        <authorList>
            <person name="Lorenzi H."/>
            <person name="Inman J."/>
            <person name="Schobel S."/>
            <person name="Amedeo P."/>
            <person name="Caler E."/>
        </authorList>
    </citation>
    <scope>NUCLEOTIDE SEQUENCE [LARGE SCALE GENOMIC DNA]</scope>
    <source>
        <strain evidence="2">ATCC PRA-260 / SAW760</strain>
    </source>
</reference>
<accession>B0EF91</accession>
<dbReference type="EMBL" id="DS549025">
    <property type="protein sequence ID" value="EDR26821.1"/>
    <property type="molecule type" value="Genomic_DNA"/>
</dbReference>
<dbReference type="VEuPathDB" id="AmoebaDB:EDI_252860"/>
<dbReference type="OrthoDB" id="28592at2759"/>
<dbReference type="Proteomes" id="UP000008076">
    <property type="component" value="Unassembled WGS sequence"/>
</dbReference>
<evidence type="ECO:0000313" key="1">
    <source>
        <dbReference type="EMBL" id="EDR26821.1"/>
    </source>
</evidence>
<dbReference type="eggNOG" id="ENOG502RCHS">
    <property type="taxonomic scope" value="Eukaryota"/>
</dbReference>
<sequence length="983" mass="116341">MSQSIQLDKFLYEKNLKDKVISLFHLFQSNCLEDIIDICLLNQSKFIQFCQELNSSLTTGLFNYKEIIMPNFLFLIKICLQNKDICRVLDYEYLSFWNIMVSSLNPYFDMEYRKISFELLLEFIYKSHRRNKSISNLLRLVFNLKVFELNTEIINLEIPTFSQEISNEFIKNKSLDILQNESLVIIRLFIHFVLSSDEYFQCFIPFISILIGNIFPSLIPLIPANEIEVFNDSFVLTQTNPQLIRLFLSFFLINSTRFAYLAKVDNFCHIFIGIVNIVLQLSWDFKECHDILRPSLRWYFSILFWRRIKTLKSTFKQSTLEFIQQSFITKVQEFIESNISYFGTNETTKTIINDIIQLIASVYPKVFDNSLIVLNSSEHILFNYLTKLNEQQEMVKKFQAQITRQLVMCIIILYIRFYGNVIERWSLSEESLIPRLSKFYNINGVIDSLAEMYGHVFYSILTKLSKIKQNNKSVTVLKSLLSYNMNYHLPSLTTNLSLIQEEYSASSTILCYQSSLLRPYTEHWEEKELKYYFSLFTHTFSTYGVKDSVKYYRSVNTMLCQVCLIFFQTTKETQYKFDFFELFFDHIFNLQFSQDLFISRLCIPPMIQFFHLLNNTPELISCITSIISDSSIESFLLIVDNILPFYFFQQYGIVQFIWNTFDKLVLFFNNEVNKITTYLTHTSEKEERDTSTSSKEVNNLLSPNFDSHLSDLLHFLFSLLQSLDFCLNEIQIKKLQECYILASKLPVTFCNHKEIMWSCCMTFIMIENQLNLNEINDDIIIKQQEDLFNCLLNDCTKEDDESIENIILIVEVIAKESFKFTKRITDYIISSLLEKYINYLKSLKAIIHIVKTQQIISLYQNSDKTLFLVIRNVFGINIFEVHQVFLPNNTVDMDDKYKNISLISYEEKNIFEERDTEISTNFDNEIENDLIDYSLNDYFKTEYNLIQNTKEHSFYKEKKITNSLNEIEVITNLNNSHYPPTSK</sequence>
<proteinExistence type="predicted"/>
<dbReference type="GeneID" id="5881948"/>
<name>B0EF91_ENTDS</name>
<gene>
    <name evidence="1" type="ORF">EDI_252860</name>
</gene>
<protein>
    <submittedName>
        <fullName evidence="1">Uncharacterized protein</fullName>
    </submittedName>
</protein>
<dbReference type="KEGG" id="edi:EDI_252860"/>